<dbReference type="InterPro" id="IPR000182">
    <property type="entry name" value="GNAT_dom"/>
</dbReference>
<comment type="caution">
    <text evidence="2">The sequence shown here is derived from an EMBL/GenBank/DDBJ whole genome shotgun (WGS) entry which is preliminary data.</text>
</comment>
<dbReference type="EMBL" id="SRXU01000008">
    <property type="protein sequence ID" value="TGX39163.1"/>
    <property type="molecule type" value="Genomic_DNA"/>
</dbReference>
<protein>
    <submittedName>
        <fullName evidence="2">N-acetyltransferase</fullName>
    </submittedName>
</protein>
<feature type="domain" description="N-acetyltransferase" evidence="1">
    <location>
        <begin position="1"/>
        <end position="155"/>
    </location>
</feature>
<keyword evidence="3" id="KW-1185">Reference proteome</keyword>
<evidence type="ECO:0000313" key="3">
    <source>
        <dbReference type="Proteomes" id="UP000309848"/>
    </source>
</evidence>
<dbReference type="PROSITE" id="PS51186">
    <property type="entry name" value="GNAT"/>
    <property type="match status" value="1"/>
</dbReference>
<sequence>MIIETTAADYAALLANLGPRGHALADSPIAPPEILMMLADVAARIAADFSPASWLIVEADTVVGLCSITRPPQAGSIDIGYGIAPAHRRRGVATRAIGAIVTWARAAPHLSAITAETAIDNIASQRVLERAGFVRVGERLDAEDGQLICWRCAVA</sequence>
<reference evidence="2 3" key="1">
    <citation type="submission" date="2019-04" db="EMBL/GenBank/DDBJ databases">
        <title>Sphingomonas psychrotolerans sp. nov., isolated from soil in the Tianshan Mountains, Xinjiang, China.</title>
        <authorList>
            <person name="Luo Y."/>
            <person name="Sheng H."/>
        </authorList>
    </citation>
    <scope>NUCLEOTIDE SEQUENCE [LARGE SCALE GENOMIC DNA]</scope>
    <source>
        <strain evidence="2 3">KIS18-15</strain>
    </source>
</reference>
<name>A0A4S1W9Q3_9SPHN</name>
<dbReference type="AlphaFoldDB" id="A0A4S1W9Q3"/>
<dbReference type="Pfam" id="PF13302">
    <property type="entry name" value="Acetyltransf_3"/>
    <property type="match status" value="1"/>
</dbReference>
<evidence type="ECO:0000259" key="1">
    <source>
        <dbReference type="PROSITE" id="PS51186"/>
    </source>
</evidence>
<dbReference type="Gene3D" id="3.40.630.30">
    <property type="match status" value="1"/>
</dbReference>
<proteinExistence type="predicted"/>
<keyword evidence="2" id="KW-0808">Transferase</keyword>
<dbReference type="Proteomes" id="UP000309848">
    <property type="component" value="Unassembled WGS sequence"/>
</dbReference>
<gene>
    <name evidence="2" type="ORF">E5A74_16720</name>
</gene>
<dbReference type="PANTHER" id="PTHR43792">
    <property type="entry name" value="GNAT FAMILY, PUTATIVE (AFU_ORTHOLOGUE AFUA_3G00765)-RELATED-RELATED"/>
    <property type="match status" value="1"/>
</dbReference>
<dbReference type="InterPro" id="IPR051531">
    <property type="entry name" value="N-acetyltransferase"/>
</dbReference>
<organism evidence="2 3">
    <name type="scientific">Sphingomonas naasensis</name>
    <dbReference type="NCBI Taxonomy" id="1344951"/>
    <lineage>
        <taxon>Bacteria</taxon>
        <taxon>Pseudomonadati</taxon>
        <taxon>Pseudomonadota</taxon>
        <taxon>Alphaproteobacteria</taxon>
        <taxon>Sphingomonadales</taxon>
        <taxon>Sphingomonadaceae</taxon>
        <taxon>Sphingomonas</taxon>
    </lineage>
</organism>
<dbReference type="GO" id="GO:0016747">
    <property type="term" value="F:acyltransferase activity, transferring groups other than amino-acyl groups"/>
    <property type="evidence" value="ECO:0007669"/>
    <property type="project" value="InterPro"/>
</dbReference>
<evidence type="ECO:0000313" key="2">
    <source>
        <dbReference type="EMBL" id="TGX39163.1"/>
    </source>
</evidence>
<dbReference type="SUPFAM" id="SSF55729">
    <property type="entry name" value="Acyl-CoA N-acyltransferases (Nat)"/>
    <property type="match status" value="1"/>
</dbReference>
<accession>A0A4S1W9Q3</accession>
<dbReference type="CDD" id="cd04301">
    <property type="entry name" value="NAT_SF"/>
    <property type="match status" value="1"/>
</dbReference>
<dbReference type="InterPro" id="IPR016181">
    <property type="entry name" value="Acyl_CoA_acyltransferase"/>
</dbReference>
<dbReference type="RefSeq" id="WP_135986780.1">
    <property type="nucleotide sequence ID" value="NZ_JAASQM010000001.1"/>
</dbReference>
<dbReference type="OrthoDB" id="7852312at2"/>
<dbReference type="PANTHER" id="PTHR43792:SF13">
    <property type="entry name" value="ACETYLTRANSFERASE"/>
    <property type="match status" value="1"/>
</dbReference>